<dbReference type="OrthoDB" id="9766423at2"/>
<evidence type="ECO:0000313" key="14">
    <source>
        <dbReference type="EMBL" id="TWI87609.1"/>
    </source>
</evidence>
<reference evidence="14 15" key="1">
    <citation type="submission" date="2019-07" db="EMBL/GenBank/DDBJ databases">
        <title>Genomic Encyclopedia of Archaeal and Bacterial Type Strains, Phase II (KMG-II): from individual species to whole genera.</title>
        <authorList>
            <person name="Goeker M."/>
        </authorList>
    </citation>
    <scope>NUCLEOTIDE SEQUENCE [LARGE SCALE GENOMIC DNA]</scope>
    <source>
        <strain evidence="14 15">ATCC BAA-252</strain>
    </source>
</reference>
<dbReference type="InterPro" id="IPR027417">
    <property type="entry name" value="P-loop_NTPase"/>
</dbReference>
<dbReference type="GO" id="GO:0005524">
    <property type="term" value="F:ATP binding"/>
    <property type="evidence" value="ECO:0007669"/>
    <property type="project" value="UniProtKB-UniRule"/>
</dbReference>
<keyword evidence="15" id="KW-1185">Reference proteome</keyword>
<comment type="catalytic activity">
    <reaction evidence="13">
        <text>a lipid A disaccharide + ATP = a lipid IVA + ADP + H(+)</text>
        <dbReference type="Rhea" id="RHEA:67840"/>
        <dbReference type="ChEBI" id="CHEBI:15378"/>
        <dbReference type="ChEBI" id="CHEBI:30616"/>
        <dbReference type="ChEBI" id="CHEBI:176343"/>
        <dbReference type="ChEBI" id="CHEBI:176425"/>
        <dbReference type="ChEBI" id="CHEBI:456216"/>
        <dbReference type="EC" id="2.7.1.130"/>
    </reaction>
</comment>
<keyword evidence="11 13" id="KW-0443">Lipid metabolism</keyword>
<evidence type="ECO:0000256" key="1">
    <source>
        <dbReference type="ARBA" id="ARBA00002274"/>
    </source>
</evidence>
<accession>A0A562T1P5</accession>
<evidence type="ECO:0000256" key="4">
    <source>
        <dbReference type="ARBA" id="ARBA00016436"/>
    </source>
</evidence>
<evidence type="ECO:0000256" key="8">
    <source>
        <dbReference type="ARBA" id="ARBA00022741"/>
    </source>
</evidence>
<evidence type="ECO:0000256" key="12">
    <source>
        <dbReference type="ARBA" id="ARBA00029757"/>
    </source>
</evidence>
<dbReference type="GO" id="GO:0009245">
    <property type="term" value="P:lipid A biosynthetic process"/>
    <property type="evidence" value="ECO:0007669"/>
    <property type="project" value="UniProtKB-UniRule"/>
</dbReference>
<comment type="function">
    <text evidence="1 13">Transfers the gamma-phosphate of ATP to the 4'-position of a tetraacyldisaccharide 1-phosphate intermediate (termed DS-1-P) to form tetraacyldisaccharide 1,4'-bis-phosphate (lipid IVA).</text>
</comment>
<evidence type="ECO:0000256" key="13">
    <source>
        <dbReference type="HAMAP-Rule" id="MF_00409"/>
    </source>
</evidence>
<evidence type="ECO:0000256" key="3">
    <source>
        <dbReference type="ARBA" id="ARBA00012071"/>
    </source>
</evidence>
<dbReference type="UniPathway" id="UPA00359">
    <property type="reaction ID" value="UER00482"/>
</dbReference>
<comment type="pathway">
    <text evidence="2 13">Glycolipid biosynthesis; lipid IV(A) biosynthesis; lipid IV(A) from (3R)-3-hydroxytetradecanoyl-[acyl-carrier-protein] and UDP-N-acetyl-alpha-D-glucosamine: step 6/6.</text>
</comment>
<dbReference type="EMBL" id="VLLF01000004">
    <property type="protein sequence ID" value="TWI87609.1"/>
    <property type="molecule type" value="Genomic_DNA"/>
</dbReference>
<keyword evidence="8 13" id="KW-0547">Nucleotide-binding</keyword>
<evidence type="ECO:0000256" key="7">
    <source>
        <dbReference type="ARBA" id="ARBA00022679"/>
    </source>
</evidence>
<dbReference type="Proteomes" id="UP000320593">
    <property type="component" value="Unassembled WGS sequence"/>
</dbReference>
<keyword evidence="10 13" id="KW-0067">ATP-binding</keyword>
<keyword evidence="5 13" id="KW-0444">Lipid biosynthesis</keyword>
<evidence type="ECO:0000256" key="10">
    <source>
        <dbReference type="ARBA" id="ARBA00022840"/>
    </source>
</evidence>
<comment type="similarity">
    <text evidence="13">Belongs to the LpxK family.</text>
</comment>
<dbReference type="Pfam" id="PF02606">
    <property type="entry name" value="LpxK"/>
    <property type="match status" value="1"/>
</dbReference>
<protein>
    <recommendedName>
        <fullName evidence="4 13">Tetraacyldisaccharide 4'-kinase</fullName>
        <ecNumber evidence="3 13">2.7.1.130</ecNumber>
    </recommendedName>
    <alternativeName>
        <fullName evidence="12 13">Lipid A 4'-kinase</fullName>
    </alternativeName>
</protein>
<evidence type="ECO:0000256" key="9">
    <source>
        <dbReference type="ARBA" id="ARBA00022777"/>
    </source>
</evidence>
<organism evidence="14 15">
    <name type="scientific">Roseibium hamelinense</name>
    <dbReference type="NCBI Taxonomy" id="150831"/>
    <lineage>
        <taxon>Bacteria</taxon>
        <taxon>Pseudomonadati</taxon>
        <taxon>Pseudomonadota</taxon>
        <taxon>Alphaproteobacteria</taxon>
        <taxon>Hyphomicrobiales</taxon>
        <taxon>Stappiaceae</taxon>
        <taxon>Roseibium</taxon>
    </lineage>
</organism>
<keyword evidence="7 13" id="KW-0808">Transferase</keyword>
<evidence type="ECO:0000256" key="5">
    <source>
        <dbReference type="ARBA" id="ARBA00022516"/>
    </source>
</evidence>
<dbReference type="PANTHER" id="PTHR42724">
    <property type="entry name" value="TETRAACYLDISACCHARIDE 4'-KINASE"/>
    <property type="match status" value="1"/>
</dbReference>
<evidence type="ECO:0000256" key="6">
    <source>
        <dbReference type="ARBA" id="ARBA00022556"/>
    </source>
</evidence>
<dbReference type="GO" id="GO:0005886">
    <property type="term" value="C:plasma membrane"/>
    <property type="evidence" value="ECO:0007669"/>
    <property type="project" value="TreeGrafter"/>
</dbReference>
<dbReference type="GO" id="GO:0009244">
    <property type="term" value="P:lipopolysaccharide core region biosynthetic process"/>
    <property type="evidence" value="ECO:0007669"/>
    <property type="project" value="TreeGrafter"/>
</dbReference>
<name>A0A562T1P5_9HYPH</name>
<dbReference type="EC" id="2.7.1.130" evidence="3 13"/>
<evidence type="ECO:0000256" key="2">
    <source>
        <dbReference type="ARBA" id="ARBA00004870"/>
    </source>
</evidence>
<dbReference type="GO" id="GO:0009029">
    <property type="term" value="F:lipid-A 4'-kinase activity"/>
    <property type="evidence" value="ECO:0007669"/>
    <property type="project" value="UniProtKB-UniRule"/>
</dbReference>
<dbReference type="AlphaFoldDB" id="A0A562T1P5"/>
<dbReference type="PANTHER" id="PTHR42724:SF1">
    <property type="entry name" value="TETRAACYLDISACCHARIDE 4'-KINASE, MITOCHONDRIAL-RELATED"/>
    <property type="match status" value="1"/>
</dbReference>
<gene>
    <name evidence="13" type="primary">lpxK</name>
    <name evidence="14" type="ORF">JM93_02176</name>
</gene>
<dbReference type="RefSeq" id="WP_145343077.1">
    <property type="nucleotide sequence ID" value="NZ_SMLY01000065.1"/>
</dbReference>
<dbReference type="SUPFAM" id="SSF52540">
    <property type="entry name" value="P-loop containing nucleoside triphosphate hydrolases"/>
    <property type="match status" value="1"/>
</dbReference>
<keyword evidence="6 13" id="KW-0441">Lipid A biosynthesis</keyword>
<dbReference type="InterPro" id="IPR003758">
    <property type="entry name" value="LpxK"/>
</dbReference>
<dbReference type="NCBIfam" id="TIGR00682">
    <property type="entry name" value="lpxK"/>
    <property type="match status" value="1"/>
</dbReference>
<evidence type="ECO:0000256" key="11">
    <source>
        <dbReference type="ARBA" id="ARBA00023098"/>
    </source>
</evidence>
<proteinExistence type="inferred from homology"/>
<dbReference type="HAMAP" id="MF_00409">
    <property type="entry name" value="LpxK"/>
    <property type="match status" value="1"/>
</dbReference>
<keyword evidence="9 13" id="KW-0418">Kinase</keyword>
<evidence type="ECO:0000313" key="15">
    <source>
        <dbReference type="Proteomes" id="UP000320593"/>
    </source>
</evidence>
<feature type="binding site" evidence="13">
    <location>
        <begin position="55"/>
        <end position="62"/>
    </location>
    <ligand>
        <name>ATP</name>
        <dbReference type="ChEBI" id="CHEBI:30616"/>
    </ligand>
</feature>
<comment type="caution">
    <text evidence="14">The sequence shown here is derived from an EMBL/GenBank/DDBJ whole genome shotgun (WGS) entry which is preliminary data.</text>
</comment>
<sequence length="342" mass="37259">MKASSPDFWWHEHPSTLSKMLLPAGWVYGEITARRMNKAPSVKVHVPVICIGNLVVGGTGKTPFSIGLAKQLQRAGKRPGFLLRGFGGALKGPVQVNPDHHSAHDVGDEALLLAKVAPTVVCADRGKGALMASAGPIDVLLMDDGFQNPSLHKDLSIVLVDLSTGFGNGECLPAGPLRAPVKKQLQFADILVTVESATRKTAAGEAAMNVLTKANLPVFSTQLVACSDQQEVSGKEYIAFSGIGRPEKFFETLKREGAKVVTSVPYADHHPFTRQDAEKLVNLSALHQTPLMTTEKDFARFETRNEPEFKQLRQMTAVFKVQIEIENLAEFMRVLKKRLFAP</sequence>